<evidence type="ECO:0000313" key="3">
    <source>
        <dbReference type="EMBL" id="SDF45788.1"/>
    </source>
</evidence>
<dbReference type="OrthoDB" id="335726at2"/>
<dbReference type="PANTHER" id="PTHR44196:SF1">
    <property type="entry name" value="DEHYDROGENASE_REDUCTASE SDR FAMILY MEMBER 7B"/>
    <property type="match status" value="1"/>
</dbReference>
<organism evidence="3 4">
    <name type="scientific">Salipiger thiooxidans</name>
    <dbReference type="NCBI Taxonomy" id="282683"/>
    <lineage>
        <taxon>Bacteria</taxon>
        <taxon>Pseudomonadati</taxon>
        <taxon>Pseudomonadota</taxon>
        <taxon>Alphaproteobacteria</taxon>
        <taxon>Rhodobacterales</taxon>
        <taxon>Roseobacteraceae</taxon>
        <taxon>Salipiger</taxon>
    </lineage>
</organism>
<dbReference type="PRINTS" id="PR00081">
    <property type="entry name" value="GDHRDH"/>
</dbReference>
<dbReference type="EMBL" id="FNAV01000022">
    <property type="protein sequence ID" value="SDF45788.1"/>
    <property type="molecule type" value="Genomic_DNA"/>
</dbReference>
<name>A0A1G7L8I8_9RHOB</name>
<dbReference type="InterPro" id="IPR036291">
    <property type="entry name" value="NAD(P)-bd_dom_sf"/>
</dbReference>
<protein>
    <submittedName>
        <fullName evidence="3">Short-chain dehydrogenase</fullName>
    </submittedName>
</protein>
<dbReference type="AlphaFoldDB" id="A0A1G7L8I8"/>
<keyword evidence="2" id="KW-0560">Oxidoreductase</keyword>
<sequence length="243" mass="25760">MSDPERIWIVGASEGIGAELARAYAARGASLVISARSEDKLQALADEIGAEAVPADVSDPQSLATAAERIAAGGLLDRAITLAALYDPGKVLEIDPEFAAKIVSVNLTGSFHFARAAAPLLREGGDLVLTGSVAGYVGLPQGQIYSASKAGVISLAETLRAELAPGIRVRMISPGFVATRLTEKNSFEMPAVLQPEDAAQRIVRGLDGRRFEVHFPRRLTLPLKLLRVLPYGIALRLTARLVQ</sequence>
<dbReference type="PROSITE" id="PS00061">
    <property type="entry name" value="ADH_SHORT"/>
    <property type="match status" value="1"/>
</dbReference>
<evidence type="ECO:0000256" key="2">
    <source>
        <dbReference type="ARBA" id="ARBA00023002"/>
    </source>
</evidence>
<dbReference type="InterPro" id="IPR002347">
    <property type="entry name" value="SDR_fam"/>
</dbReference>
<dbReference type="InterPro" id="IPR020904">
    <property type="entry name" value="Sc_DH/Rdtase_CS"/>
</dbReference>
<evidence type="ECO:0000256" key="1">
    <source>
        <dbReference type="ARBA" id="ARBA00006484"/>
    </source>
</evidence>
<dbReference type="STRING" id="282683.SAMN04488105_12238"/>
<gene>
    <name evidence="3" type="ORF">SAMN04488105_12238</name>
</gene>
<dbReference type="GO" id="GO:0016020">
    <property type="term" value="C:membrane"/>
    <property type="evidence" value="ECO:0007669"/>
    <property type="project" value="TreeGrafter"/>
</dbReference>
<dbReference type="SUPFAM" id="SSF51735">
    <property type="entry name" value="NAD(P)-binding Rossmann-fold domains"/>
    <property type="match status" value="1"/>
</dbReference>
<comment type="similarity">
    <text evidence="1">Belongs to the short-chain dehydrogenases/reductases (SDR) family.</text>
</comment>
<dbReference type="GO" id="GO:0016491">
    <property type="term" value="F:oxidoreductase activity"/>
    <property type="evidence" value="ECO:0007669"/>
    <property type="project" value="UniProtKB-KW"/>
</dbReference>
<evidence type="ECO:0000313" key="4">
    <source>
        <dbReference type="Proteomes" id="UP000198994"/>
    </source>
</evidence>
<dbReference type="RefSeq" id="WP_089963459.1">
    <property type="nucleotide sequence ID" value="NZ_FNAV01000022.1"/>
</dbReference>
<dbReference type="PANTHER" id="PTHR44196">
    <property type="entry name" value="DEHYDROGENASE/REDUCTASE SDR FAMILY MEMBER 7B"/>
    <property type="match status" value="1"/>
</dbReference>
<keyword evidence="4" id="KW-1185">Reference proteome</keyword>
<dbReference type="Proteomes" id="UP000198994">
    <property type="component" value="Unassembled WGS sequence"/>
</dbReference>
<accession>A0A1G7L8I8</accession>
<dbReference type="Pfam" id="PF00106">
    <property type="entry name" value="adh_short"/>
    <property type="match status" value="1"/>
</dbReference>
<dbReference type="Gene3D" id="3.40.50.720">
    <property type="entry name" value="NAD(P)-binding Rossmann-like Domain"/>
    <property type="match status" value="1"/>
</dbReference>
<reference evidence="4" key="1">
    <citation type="submission" date="2016-10" db="EMBL/GenBank/DDBJ databases">
        <authorList>
            <person name="Varghese N."/>
            <person name="Submissions S."/>
        </authorList>
    </citation>
    <scope>NUCLEOTIDE SEQUENCE [LARGE SCALE GENOMIC DNA]</scope>
    <source>
        <strain evidence="4">DSM 10146</strain>
    </source>
</reference>
<proteinExistence type="inferred from homology"/>